<sequence>SQINKLLAQTYNGTFSVPKTKTEEKMRAFVNLIASRVYSNK</sequence>
<accession>A0A0F9EB06</accession>
<dbReference type="AlphaFoldDB" id="A0A0F9EB06"/>
<name>A0A0F9EB06_9ZZZZ</name>
<proteinExistence type="predicted"/>
<dbReference type="EMBL" id="LAZR01025675">
    <property type="protein sequence ID" value="KKL71144.1"/>
    <property type="molecule type" value="Genomic_DNA"/>
</dbReference>
<evidence type="ECO:0000313" key="1">
    <source>
        <dbReference type="EMBL" id="KKL71144.1"/>
    </source>
</evidence>
<organism evidence="1">
    <name type="scientific">marine sediment metagenome</name>
    <dbReference type="NCBI Taxonomy" id="412755"/>
    <lineage>
        <taxon>unclassified sequences</taxon>
        <taxon>metagenomes</taxon>
        <taxon>ecological metagenomes</taxon>
    </lineage>
</organism>
<reference evidence="1" key="1">
    <citation type="journal article" date="2015" name="Nature">
        <title>Complex archaea that bridge the gap between prokaryotes and eukaryotes.</title>
        <authorList>
            <person name="Spang A."/>
            <person name="Saw J.H."/>
            <person name="Jorgensen S.L."/>
            <person name="Zaremba-Niedzwiedzka K."/>
            <person name="Martijn J."/>
            <person name="Lind A.E."/>
            <person name="van Eijk R."/>
            <person name="Schleper C."/>
            <person name="Guy L."/>
            <person name="Ettema T.J."/>
        </authorList>
    </citation>
    <scope>NUCLEOTIDE SEQUENCE</scope>
</reference>
<feature type="non-terminal residue" evidence="1">
    <location>
        <position position="1"/>
    </location>
</feature>
<gene>
    <name evidence="1" type="ORF">LCGC14_2097830</name>
</gene>
<protein>
    <submittedName>
        <fullName evidence="1">Uncharacterized protein</fullName>
    </submittedName>
</protein>
<comment type="caution">
    <text evidence="1">The sequence shown here is derived from an EMBL/GenBank/DDBJ whole genome shotgun (WGS) entry which is preliminary data.</text>
</comment>